<evidence type="ECO:0000313" key="12">
    <source>
        <dbReference type="Proteomes" id="UP000070376"/>
    </source>
</evidence>
<dbReference type="CDD" id="cd13891">
    <property type="entry name" value="CuRO_3_CotA_like"/>
    <property type="match status" value="1"/>
</dbReference>
<dbReference type="InterPro" id="IPR045087">
    <property type="entry name" value="Cu-oxidase_fam"/>
</dbReference>
<dbReference type="PATRIC" id="fig|1398.22.peg.605"/>
<dbReference type="InterPro" id="IPR011706">
    <property type="entry name" value="Cu-oxidase_C"/>
</dbReference>
<reference evidence="12" key="1">
    <citation type="submission" date="2016-01" db="EMBL/GenBank/DDBJ databases">
        <authorList>
            <person name="Mitreva M."/>
            <person name="Pepin K.H."/>
            <person name="Mihindukulasuriya K.A."/>
            <person name="Fulton R."/>
            <person name="Fronick C."/>
            <person name="O'Laughlin M."/>
            <person name="Miner T."/>
            <person name="Herter B."/>
            <person name="Rosa B.A."/>
            <person name="Cordes M."/>
            <person name="Tomlinson C."/>
            <person name="Wollam A."/>
            <person name="Palsikar V.B."/>
            <person name="Mardis E.R."/>
            <person name="Wilson R.K."/>
        </authorList>
    </citation>
    <scope>NUCLEOTIDE SEQUENCE [LARGE SCALE GENOMIC DNA]</scope>
    <source>
        <strain evidence="12">GED7749B</strain>
    </source>
</reference>
<evidence type="ECO:0000256" key="1">
    <source>
        <dbReference type="ARBA" id="ARBA00000349"/>
    </source>
</evidence>
<evidence type="ECO:0000256" key="5">
    <source>
        <dbReference type="ARBA" id="ARBA00022723"/>
    </source>
</evidence>
<feature type="domain" description="Plastocyanin-like" evidence="10">
    <location>
        <begin position="50"/>
        <end position="85"/>
    </location>
</feature>
<dbReference type="InterPro" id="IPR011707">
    <property type="entry name" value="Cu-oxidase-like_N"/>
</dbReference>
<evidence type="ECO:0000259" key="10">
    <source>
        <dbReference type="Pfam" id="PF07732"/>
    </source>
</evidence>
<protein>
    <recommendedName>
        <fullName evidence="8">Laccase</fullName>
        <ecNumber evidence="4">1.10.3.2</ecNumber>
    </recommendedName>
</protein>
<dbReference type="FunFam" id="2.60.40.420:FF:000081">
    <property type="entry name" value="Spore coat protein A"/>
    <property type="match status" value="1"/>
</dbReference>
<dbReference type="EMBL" id="LRPN01000021">
    <property type="protein sequence ID" value="KWZ85088.1"/>
    <property type="molecule type" value="Genomic_DNA"/>
</dbReference>
<evidence type="ECO:0000256" key="2">
    <source>
        <dbReference type="ARBA" id="ARBA00001973"/>
    </source>
</evidence>
<comment type="similarity">
    <text evidence="3">Belongs to the multicopper oxidase family.</text>
</comment>
<evidence type="ECO:0000256" key="6">
    <source>
        <dbReference type="ARBA" id="ARBA00023002"/>
    </source>
</evidence>
<comment type="catalytic activity">
    <reaction evidence="1">
        <text>4 hydroquinone + O2 = 4 benzosemiquinone + 2 H2O</text>
        <dbReference type="Rhea" id="RHEA:11276"/>
        <dbReference type="ChEBI" id="CHEBI:15377"/>
        <dbReference type="ChEBI" id="CHEBI:15379"/>
        <dbReference type="ChEBI" id="CHEBI:17594"/>
        <dbReference type="ChEBI" id="CHEBI:17977"/>
        <dbReference type="EC" id="1.10.3.2"/>
    </reaction>
</comment>
<evidence type="ECO:0000256" key="4">
    <source>
        <dbReference type="ARBA" id="ARBA00012297"/>
    </source>
</evidence>
<dbReference type="CDD" id="cd13844">
    <property type="entry name" value="CuRO_1_BOD_CotA_like"/>
    <property type="match status" value="1"/>
</dbReference>
<dbReference type="Gene3D" id="2.60.40.420">
    <property type="entry name" value="Cupredoxins - blue copper proteins"/>
    <property type="match status" value="3"/>
</dbReference>
<keyword evidence="6" id="KW-0560">Oxidoreductase</keyword>
<evidence type="ECO:0000259" key="9">
    <source>
        <dbReference type="Pfam" id="PF07731"/>
    </source>
</evidence>
<dbReference type="EC" id="1.10.3.2" evidence="4"/>
<feature type="domain" description="Plastocyanin-like" evidence="10">
    <location>
        <begin position="106"/>
        <end position="182"/>
    </location>
</feature>
<dbReference type="SUPFAM" id="SSF49503">
    <property type="entry name" value="Cupredoxins"/>
    <property type="match status" value="3"/>
</dbReference>
<accession>A0A133KZY5</accession>
<dbReference type="AlphaFoldDB" id="A0A133KZY5"/>
<dbReference type="GO" id="GO:0052716">
    <property type="term" value="F:hydroquinone:oxygen oxidoreductase activity"/>
    <property type="evidence" value="ECO:0007669"/>
    <property type="project" value="UniProtKB-EC"/>
</dbReference>
<feature type="domain" description="Plastocyanin-like" evidence="9">
    <location>
        <begin position="398"/>
        <end position="512"/>
    </location>
</feature>
<gene>
    <name evidence="11" type="ORF">HMPREF3213_00607</name>
</gene>
<keyword evidence="11" id="KW-0167">Capsid protein</keyword>
<keyword evidence="7" id="KW-0186">Copper</keyword>
<dbReference type="Proteomes" id="UP000070376">
    <property type="component" value="Unassembled WGS sequence"/>
</dbReference>
<proteinExistence type="inferred from homology"/>
<dbReference type="PANTHER" id="PTHR48267:SF1">
    <property type="entry name" value="BILIRUBIN OXIDASE"/>
    <property type="match status" value="1"/>
</dbReference>
<dbReference type="Pfam" id="PF07731">
    <property type="entry name" value="Cu-oxidase_2"/>
    <property type="match status" value="1"/>
</dbReference>
<keyword evidence="5" id="KW-0479">Metal-binding</keyword>
<name>A0A133KZY5_HEYCO</name>
<comment type="cofactor">
    <cofactor evidence="2">
        <name>Cu(2+)</name>
        <dbReference type="ChEBI" id="CHEBI:29036"/>
    </cofactor>
</comment>
<organism evidence="11 12">
    <name type="scientific">Heyndrickxia coagulans</name>
    <name type="common">Weizmannia coagulans</name>
    <dbReference type="NCBI Taxonomy" id="1398"/>
    <lineage>
        <taxon>Bacteria</taxon>
        <taxon>Bacillati</taxon>
        <taxon>Bacillota</taxon>
        <taxon>Bacilli</taxon>
        <taxon>Bacillales</taxon>
        <taxon>Bacillaceae</taxon>
        <taxon>Heyndrickxia</taxon>
    </lineage>
</organism>
<keyword evidence="11" id="KW-0946">Virion</keyword>
<dbReference type="Pfam" id="PF07732">
    <property type="entry name" value="Cu-oxidase_3"/>
    <property type="match status" value="2"/>
</dbReference>
<dbReference type="PANTHER" id="PTHR48267">
    <property type="entry name" value="CUPREDOXIN SUPERFAMILY PROTEIN"/>
    <property type="match status" value="1"/>
</dbReference>
<evidence type="ECO:0000256" key="8">
    <source>
        <dbReference type="ARBA" id="ARBA00072552"/>
    </source>
</evidence>
<dbReference type="CDD" id="cd13868">
    <property type="entry name" value="CuRO_2_CotA_like"/>
    <property type="match status" value="1"/>
</dbReference>
<evidence type="ECO:0000256" key="7">
    <source>
        <dbReference type="ARBA" id="ARBA00023008"/>
    </source>
</evidence>
<dbReference type="GO" id="GO:0005507">
    <property type="term" value="F:copper ion binding"/>
    <property type="evidence" value="ECO:0007669"/>
    <property type="project" value="InterPro"/>
</dbReference>
<evidence type="ECO:0000313" key="11">
    <source>
        <dbReference type="EMBL" id="KWZ85088.1"/>
    </source>
</evidence>
<dbReference type="FunFam" id="2.60.40.420:FF:000087">
    <property type="entry name" value="Spore coat protein A"/>
    <property type="match status" value="1"/>
</dbReference>
<dbReference type="InterPro" id="IPR008972">
    <property type="entry name" value="Cupredoxin"/>
</dbReference>
<evidence type="ECO:0000256" key="3">
    <source>
        <dbReference type="ARBA" id="ARBA00010609"/>
    </source>
</evidence>
<comment type="caution">
    <text evidence="11">The sequence shown here is derived from an EMBL/GenBank/DDBJ whole genome shotgun (WGS) entry which is preliminary data.</text>
</comment>
<sequence length="525" mass="59925">MGSLSPNLEKFVDRLPLAEKIRPVREEGGIAYYEVTMEEFWQKLHRDLRPTRLWGYNRSFPGPLFDVPHGKKIRVKWTNHLPQRHFLPMDTTILDEMGTDFPEVRTVVHLHGGETEPDSDGYPEAWFTRDFNKTGPDFKKEVYEYTNSQRPATLWYHDHAIGITRLNVYAGLAGMYIIRDPKEKAFHLPSGKYEIPLLLTDRTFNNDGSLFYPRQPQNPGPETPDPSVVPFFLGDTILVNGKVWPYLEVEPRKYRFRIVNASNTRAYRLYLDSGQAFYQIGTDGGLLRRPVQVENLALEPAERADLILDFSEYAGQTILLKNDLGPNADPADQTGDVMQFRVVLPVAGEDTSRIPRSLSSIPVPSSHNVSAIRHLKLTGATDSYGRPLLLLDKKRWMDPVTETPRLGTTEIWSLANTTAFTHPIHIHLIQFQILDRRPFDLDLYNETGQIVYTGPATPPEPNERGFKDTVAAPGGQITRVMMRFSPYAGDYVWHCHILEHEDYDMMRPFQVIDPDLPASDGPLLD</sequence>